<evidence type="ECO:0000313" key="3">
    <source>
        <dbReference type="Proteomes" id="UP000509704"/>
    </source>
</evidence>
<keyword evidence="3" id="KW-1185">Reference proteome</keyword>
<sequence>MTANNVKRVDLCVQYKHTLPPKSPFETNMGLSKMVNQSMPMVGMFLRNKFIAWFALIQSFHYYLNADPDQENSSGSKNAMDQSPMMKVVLSIIGICVCYMNIALPQPDAPPLKPKAVEDAKVVAKSVEGAKST</sequence>
<dbReference type="PANTHER" id="PTHR28038:SF1">
    <property type="entry name" value="ADL329WP"/>
    <property type="match status" value="1"/>
</dbReference>
<dbReference type="KEGG" id="zmk:HG535_0A02320"/>
<protein>
    <submittedName>
        <fullName evidence="2">Uncharacterized protein</fullName>
    </submittedName>
</protein>
<reference evidence="2 3" key="1">
    <citation type="submission" date="2020-07" db="EMBL/GenBank/DDBJ databases">
        <title>The yeast mating-type switching endonuclease HO is a domesticated member of an unorthodox homing genetic element family.</title>
        <authorList>
            <person name="Coughlan A.Y."/>
            <person name="Lombardi L."/>
            <person name="Braun-Galleani S."/>
            <person name="Martos A.R."/>
            <person name="Galeote V."/>
            <person name="Bigey F."/>
            <person name="Dequin S."/>
            <person name="Byrne K.P."/>
            <person name="Wolfe K.H."/>
        </authorList>
    </citation>
    <scope>NUCLEOTIDE SEQUENCE [LARGE SCALE GENOMIC DNA]</scope>
    <source>
        <strain evidence="2 3">NRRL Y-6702</strain>
    </source>
</reference>
<keyword evidence="1" id="KW-1133">Transmembrane helix</keyword>
<organism evidence="2 3">
    <name type="scientific">Zygotorulaspora mrakii</name>
    <name type="common">Zygosaccharomyces mrakii</name>
    <dbReference type="NCBI Taxonomy" id="42260"/>
    <lineage>
        <taxon>Eukaryota</taxon>
        <taxon>Fungi</taxon>
        <taxon>Dikarya</taxon>
        <taxon>Ascomycota</taxon>
        <taxon>Saccharomycotina</taxon>
        <taxon>Saccharomycetes</taxon>
        <taxon>Saccharomycetales</taxon>
        <taxon>Saccharomycetaceae</taxon>
        <taxon>Zygotorulaspora</taxon>
    </lineage>
</organism>
<dbReference type="EMBL" id="CP058604">
    <property type="protein sequence ID" value="QLG70294.1"/>
    <property type="molecule type" value="Genomic_DNA"/>
</dbReference>
<dbReference type="RefSeq" id="XP_037142022.1">
    <property type="nucleotide sequence ID" value="XM_037286127.1"/>
</dbReference>
<dbReference type="Proteomes" id="UP000509704">
    <property type="component" value="Chromosome 1"/>
</dbReference>
<gene>
    <name evidence="2" type="ORF">HG535_0A02320</name>
</gene>
<dbReference type="AlphaFoldDB" id="A0A7H9AW33"/>
<keyword evidence="1" id="KW-0812">Transmembrane</keyword>
<keyword evidence="1" id="KW-0472">Membrane</keyword>
<name>A0A7H9AW33_ZYGMR</name>
<dbReference type="PANTHER" id="PTHR28038">
    <property type="entry name" value="ADL329WP"/>
    <property type="match status" value="1"/>
</dbReference>
<proteinExistence type="predicted"/>
<dbReference type="GeneID" id="59233930"/>
<dbReference type="OrthoDB" id="284718at2759"/>
<evidence type="ECO:0000256" key="1">
    <source>
        <dbReference type="SAM" id="Phobius"/>
    </source>
</evidence>
<accession>A0A7H9AW33</accession>
<feature type="transmembrane region" description="Helical" evidence="1">
    <location>
        <begin position="84"/>
        <end position="104"/>
    </location>
</feature>
<evidence type="ECO:0000313" key="2">
    <source>
        <dbReference type="EMBL" id="QLG70294.1"/>
    </source>
</evidence>